<dbReference type="Proteomes" id="UP000812966">
    <property type="component" value="Unassembled WGS sequence"/>
</dbReference>
<dbReference type="EMBL" id="JABELV010000042">
    <property type="protein sequence ID" value="KAG7561970.1"/>
    <property type="molecule type" value="Genomic_DNA"/>
</dbReference>
<accession>A0A8K0JPB8</accession>
<proteinExistence type="predicted"/>
<feature type="compositionally biased region" description="Basic residues" evidence="1">
    <location>
        <begin position="275"/>
        <end position="290"/>
    </location>
</feature>
<evidence type="ECO:0000256" key="1">
    <source>
        <dbReference type="SAM" id="MobiDB-lite"/>
    </source>
</evidence>
<reference evidence="2" key="1">
    <citation type="submission" date="2020-04" db="EMBL/GenBank/DDBJ databases">
        <title>Analysis of mating type loci in Filobasidium floriforme.</title>
        <authorList>
            <person name="Nowrousian M."/>
        </authorList>
    </citation>
    <scope>NUCLEOTIDE SEQUENCE</scope>
    <source>
        <strain evidence="2">CBS 6242</strain>
    </source>
</reference>
<feature type="region of interest" description="Disordered" evidence="1">
    <location>
        <begin position="250"/>
        <end position="296"/>
    </location>
</feature>
<organism evidence="2 3">
    <name type="scientific">Filobasidium floriforme</name>
    <dbReference type="NCBI Taxonomy" id="5210"/>
    <lineage>
        <taxon>Eukaryota</taxon>
        <taxon>Fungi</taxon>
        <taxon>Dikarya</taxon>
        <taxon>Basidiomycota</taxon>
        <taxon>Agaricomycotina</taxon>
        <taxon>Tremellomycetes</taxon>
        <taxon>Filobasidiales</taxon>
        <taxon>Filobasidiaceae</taxon>
        <taxon>Filobasidium</taxon>
    </lineage>
</organism>
<name>A0A8K0JPB8_9TREE</name>
<sequence>MIHHEDCPTFFHPSNRVNPNILCSLESEAITDRSLIPAEPKYLPPTPKGLPDIAPFHGKPHEKVDHFIGYLRIRFRLDQRGFQDERMKALYTMSLLKGKAFRLVSACWDIEKGKRRGSVVGREEDLEDFETLAWFLVHHFGSGETIALYKGGDDARRCARTRLNEIEQTPTTSTRDYLLEVDYYRHYAGYTDEELFVIVNWGLEKHFQEQVHIQLVGQPHLRRDYPAFREEILRIDSWYEGVVKQKEGGWQGVEDDERATSSRSSIDQRSERGHGRGRGQPRGRGRRGRGRGAYMG</sequence>
<protein>
    <submittedName>
        <fullName evidence="2">Uncharacterized protein</fullName>
    </submittedName>
</protein>
<comment type="caution">
    <text evidence="2">The sequence shown here is derived from an EMBL/GenBank/DDBJ whole genome shotgun (WGS) entry which is preliminary data.</text>
</comment>
<evidence type="ECO:0000313" key="3">
    <source>
        <dbReference type="Proteomes" id="UP000812966"/>
    </source>
</evidence>
<gene>
    <name evidence="2" type="ORF">FFLO_02610</name>
</gene>
<keyword evidence="3" id="KW-1185">Reference proteome</keyword>
<dbReference type="AlphaFoldDB" id="A0A8K0JPB8"/>
<evidence type="ECO:0000313" key="2">
    <source>
        <dbReference type="EMBL" id="KAG7561970.1"/>
    </source>
</evidence>